<comment type="subcellular location">
    <subcellularLocation>
        <location evidence="1">Cell membrane</location>
        <topology evidence="1">Multi-pass membrane protein</topology>
    </subcellularLocation>
</comment>
<dbReference type="STRING" id="493475.GARC_1523"/>
<keyword evidence="6 7" id="KW-0472">Membrane</keyword>
<dbReference type="InterPro" id="IPR050622">
    <property type="entry name" value="CPA3_antiporter_subunitB"/>
</dbReference>
<accession>K6Y3F6</accession>
<dbReference type="Pfam" id="PF04039">
    <property type="entry name" value="MnhB"/>
    <property type="match status" value="1"/>
</dbReference>
<comment type="caution">
    <text evidence="11">The sequence shown here is derived from an EMBL/GenBank/DDBJ whole genome shotgun (WGS) entry which is preliminary data.</text>
</comment>
<evidence type="ECO:0000256" key="4">
    <source>
        <dbReference type="ARBA" id="ARBA00022692"/>
    </source>
</evidence>
<evidence type="ECO:0000313" key="12">
    <source>
        <dbReference type="Proteomes" id="UP000006327"/>
    </source>
</evidence>
<keyword evidence="4 7" id="KW-0812">Transmembrane</keyword>
<feature type="transmembrane region" description="Helical" evidence="7">
    <location>
        <begin position="254"/>
        <end position="275"/>
    </location>
</feature>
<dbReference type="eggNOG" id="COG1563">
    <property type="taxonomic scope" value="Bacteria"/>
</dbReference>
<evidence type="ECO:0000256" key="7">
    <source>
        <dbReference type="SAM" id="Phobius"/>
    </source>
</evidence>
<dbReference type="NCBIfam" id="NF009161">
    <property type="entry name" value="PRK12507.1"/>
    <property type="match status" value="1"/>
</dbReference>
<dbReference type="Proteomes" id="UP000006327">
    <property type="component" value="Unassembled WGS sequence"/>
</dbReference>
<dbReference type="NCBIfam" id="NF009162">
    <property type="entry name" value="PRK12508.1"/>
    <property type="match status" value="1"/>
</dbReference>
<dbReference type="GO" id="GO:0005886">
    <property type="term" value="C:plasma membrane"/>
    <property type="evidence" value="ECO:0007669"/>
    <property type="project" value="UniProtKB-SubCell"/>
</dbReference>
<evidence type="ECO:0000256" key="1">
    <source>
        <dbReference type="ARBA" id="ARBA00004651"/>
    </source>
</evidence>
<evidence type="ECO:0000259" key="10">
    <source>
        <dbReference type="Pfam" id="PF20501"/>
    </source>
</evidence>
<dbReference type="PANTHER" id="PTHR33932">
    <property type="entry name" value="NA(+)/H(+) ANTIPORTER SUBUNIT B"/>
    <property type="match status" value="1"/>
</dbReference>
<feature type="domain" description="Na+/H+ antiporter MnhB subunit-related protein" evidence="8">
    <location>
        <begin position="192"/>
        <end position="313"/>
    </location>
</feature>
<dbReference type="Pfam" id="PF13244">
    <property type="entry name" value="MbhD"/>
    <property type="match status" value="1"/>
</dbReference>
<dbReference type="InterPro" id="IPR007182">
    <property type="entry name" value="MnhB"/>
</dbReference>
<feature type="domain" description="MrpA C-terminal/MbhD" evidence="9">
    <location>
        <begin position="3"/>
        <end position="67"/>
    </location>
</feature>
<feature type="transmembrane region" description="Helical" evidence="7">
    <location>
        <begin position="44"/>
        <end position="66"/>
    </location>
</feature>
<dbReference type="AlphaFoldDB" id="K6Y3F6"/>
<dbReference type="Pfam" id="PF20501">
    <property type="entry name" value="MbhE"/>
    <property type="match status" value="1"/>
</dbReference>
<proteinExistence type="inferred from homology"/>
<evidence type="ECO:0000256" key="5">
    <source>
        <dbReference type="ARBA" id="ARBA00022989"/>
    </source>
</evidence>
<sequence length="330" mass="35193">MLLLLVVTAIAIARTTDLFAAVMLSGIYGLVSASFFVALDAVDVAFTEAAVGAGIFPLLMLVVLGVTGRYEKTALKPQKAALMKKVAVVITMVITGGLLILGTMDMPAFGDPEAPAQQHVNIRYIEQSPEEIGIPNMVTSVLASYRGYDTLGEVLVIFTAAMGVLALFSSQLFVTRKLSVKIKKDDMHDHNVLRIVSKILIPLILLFAFYVQFHGEYGPGGGFQAGVIFAAGIILYTMLYGLDKARQVIKPGVLRVLCALGVFIYGCTGVVSMLSGGNFLDYSVLASDPIIGQHLGILVIELGVGITIAAGMILIFFAFSHQAESQLGEE</sequence>
<dbReference type="NCBIfam" id="NF009159">
    <property type="entry name" value="PRK12504.1"/>
    <property type="match status" value="1"/>
</dbReference>
<dbReference type="InterPro" id="IPR046806">
    <property type="entry name" value="MrpA_C/MbhE"/>
</dbReference>
<evidence type="ECO:0000259" key="8">
    <source>
        <dbReference type="Pfam" id="PF04039"/>
    </source>
</evidence>
<evidence type="ECO:0000256" key="3">
    <source>
        <dbReference type="ARBA" id="ARBA00022475"/>
    </source>
</evidence>
<keyword evidence="12" id="KW-1185">Reference proteome</keyword>
<evidence type="ECO:0000313" key="11">
    <source>
        <dbReference type="EMBL" id="GAC18496.1"/>
    </source>
</evidence>
<evidence type="ECO:0000259" key="9">
    <source>
        <dbReference type="Pfam" id="PF13244"/>
    </source>
</evidence>
<keyword evidence="3" id="KW-1003">Cell membrane</keyword>
<protein>
    <submittedName>
        <fullName evidence="11">Multicomponent Na+:H+ antiporter subunit B</fullName>
    </submittedName>
</protein>
<feature type="transmembrane region" description="Helical" evidence="7">
    <location>
        <begin position="154"/>
        <end position="174"/>
    </location>
</feature>
<organism evidence="11 12">
    <name type="scientific">Paraglaciecola arctica BSs20135</name>
    <dbReference type="NCBI Taxonomy" id="493475"/>
    <lineage>
        <taxon>Bacteria</taxon>
        <taxon>Pseudomonadati</taxon>
        <taxon>Pseudomonadota</taxon>
        <taxon>Gammaproteobacteria</taxon>
        <taxon>Alteromonadales</taxon>
        <taxon>Alteromonadaceae</taxon>
        <taxon>Paraglaciecola</taxon>
    </lineage>
</organism>
<feature type="transmembrane region" description="Helical" evidence="7">
    <location>
        <begin position="86"/>
        <end position="104"/>
    </location>
</feature>
<feature type="transmembrane region" description="Helical" evidence="7">
    <location>
        <begin position="295"/>
        <end position="319"/>
    </location>
</feature>
<gene>
    <name evidence="11" type="primary">mnhB</name>
    <name evidence="11" type="ORF">GARC_1523</name>
</gene>
<feature type="transmembrane region" description="Helical" evidence="7">
    <location>
        <begin position="195"/>
        <end position="213"/>
    </location>
</feature>
<name>K6Y3F6_9ALTE</name>
<keyword evidence="5 7" id="KW-1133">Transmembrane helix</keyword>
<evidence type="ECO:0000256" key="2">
    <source>
        <dbReference type="ARBA" id="ARBA00009425"/>
    </source>
</evidence>
<feature type="domain" description="MrpA C-terminal/MbhE" evidence="10">
    <location>
        <begin position="113"/>
        <end position="168"/>
    </location>
</feature>
<dbReference type="PANTHER" id="PTHR33932:SF4">
    <property type="entry name" value="NA(+)_H(+) ANTIPORTER SUBUNIT B"/>
    <property type="match status" value="1"/>
</dbReference>
<dbReference type="InterPro" id="IPR025383">
    <property type="entry name" value="MrpA_C/MbhD"/>
</dbReference>
<feature type="transmembrane region" description="Helical" evidence="7">
    <location>
        <begin position="225"/>
        <end position="242"/>
    </location>
</feature>
<reference evidence="11 12" key="1">
    <citation type="journal article" date="2017" name="Antonie Van Leeuwenhoek">
        <title>Rhizobium rhizosphaerae sp. nov., a novel species isolated from rice rhizosphere.</title>
        <authorList>
            <person name="Zhao J.J."/>
            <person name="Zhang J."/>
            <person name="Zhang R.J."/>
            <person name="Zhang C.W."/>
            <person name="Yin H.Q."/>
            <person name="Zhang X.X."/>
        </authorList>
    </citation>
    <scope>NUCLEOTIDE SEQUENCE [LARGE SCALE GENOMIC DNA]</scope>
    <source>
        <strain evidence="11 12">BSs20135</strain>
    </source>
</reference>
<evidence type="ECO:0000256" key="6">
    <source>
        <dbReference type="ARBA" id="ARBA00023136"/>
    </source>
</evidence>
<dbReference type="EMBL" id="BAEO01000018">
    <property type="protein sequence ID" value="GAC18496.1"/>
    <property type="molecule type" value="Genomic_DNA"/>
</dbReference>
<comment type="similarity">
    <text evidence="2">Belongs to the CPA3 antiporters (TC 2.A.63) subunit B family.</text>
</comment>